<dbReference type="EC" id="2.7.1.40" evidence="4 14"/>
<organism evidence="17 18">
    <name type="scientific">Micromonas commoda (strain RCC299 / NOUM17 / CCMP2709)</name>
    <name type="common">Picoplanktonic green alga</name>
    <dbReference type="NCBI Taxonomy" id="296587"/>
    <lineage>
        <taxon>Eukaryota</taxon>
        <taxon>Viridiplantae</taxon>
        <taxon>Chlorophyta</taxon>
        <taxon>Mamiellophyceae</taxon>
        <taxon>Mamiellales</taxon>
        <taxon>Mamiellaceae</taxon>
        <taxon>Micromonas</taxon>
    </lineage>
</organism>
<dbReference type="InterPro" id="IPR036918">
    <property type="entry name" value="Pyrv_Knase_C_sf"/>
</dbReference>
<dbReference type="GO" id="GO:0004743">
    <property type="term" value="F:pyruvate kinase activity"/>
    <property type="evidence" value="ECO:0007669"/>
    <property type="project" value="UniProtKB-EC"/>
</dbReference>
<dbReference type="UniPathway" id="UPA00109">
    <property type="reaction ID" value="UER00188"/>
</dbReference>
<dbReference type="NCBIfam" id="NF004491">
    <property type="entry name" value="PRK05826.1"/>
    <property type="match status" value="4"/>
</dbReference>
<dbReference type="Gene3D" id="3.20.20.60">
    <property type="entry name" value="Phosphoenolpyruvate-binding domains"/>
    <property type="match status" value="4"/>
</dbReference>
<gene>
    <name evidence="17" type="primary">PYK</name>
    <name evidence="17" type="ORF">MICPUN_59445</name>
</gene>
<evidence type="ECO:0000256" key="13">
    <source>
        <dbReference type="ARBA" id="ARBA00048152"/>
    </source>
</evidence>
<comment type="similarity">
    <text evidence="3 14">Belongs to the pyruvate kinase family.</text>
</comment>
<dbReference type="InterPro" id="IPR015793">
    <property type="entry name" value="Pyrv_Knase_brl"/>
</dbReference>
<evidence type="ECO:0000256" key="10">
    <source>
        <dbReference type="ARBA" id="ARBA00022842"/>
    </source>
</evidence>
<dbReference type="SMR" id="C1E8P1"/>
<dbReference type="InterPro" id="IPR015806">
    <property type="entry name" value="Pyrv_Knase_insert_dom_sf"/>
</dbReference>
<dbReference type="Proteomes" id="UP000002009">
    <property type="component" value="Chromosome 6"/>
</dbReference>
<dbReference type="EMBL" id="CP001327">
    <property type="protein sequence ID" value="ACO64546.1"/>
    <property type="molecule type" value="Genomic_DNA"/>
</dbReference>
<evidence type="ECO:0000256" key="1">
    <source>
        <dbReference type="ARBA" id="ARBA00001958"/>
    </source>
</evidence>
<feature type="domain" description="Pyruvate kinase barrel" evidence="15">
    <location>
        <begin position="624"/>
        <end position="969"/>
    </location>
</feature>
<dbReference type="GO" id="GO:0000287">
    <property type="term" value="F:magnesium ion binding"/>
    <property type="evidence" value="ECO:0007669"/>
    <property type="project" value="InterPro"/>
</dbReference>
<dbReference type="OrthoDB" id="108365at2759"/>
<dbReference type="Gene3D" id="3.40.1380.20">
    <property type="entry name" value="Pyruvate kinase, C-terminal domain"/>
    <property type="match status" value="4"/>
</dbReference>
<proteinExistence type="inferred from homology"/>
<reference evidence="17 18" key="1">
    <citation type="journal article" date="2009" name="Science">
        <title>Green evolution and dynamic adaptations revealed by genomes of the marine picoeukaryotes Micromonas.</title>
        <authorList>
            <person name="Worden A.Z."/>
            <person name="Lee J.H."/>
            <person name="Mock T."/>
            <person name="Rouze P."/>
            <person name="Simmons M.P."/>
            <person name="Aerts A.L."/>
            <person name="Allen A.E."/>
            <person name="Cuvelier M.L."/>
            <person name="Derelle E."/>
            <person name="Everett M.V."/>
            <person name="Foulon E."/>
            <person name="Grimwood J."/>
            <person name="Gundlach H."/>
            <person name="Henrissat B."/>
            <person name="Napoli C."/>
            <person name="McDonald S.M."/>
            <person name="Parker M.S."/>
            <person name="Rombauts S."/>
            <person name="Salamov A."/>
            <person name="Von Dassow P."/>
            <person name="Badger J.H."/>
            <person name="Coutinho P.M."/>
            <person name="Demir E."/>
            <person name="Dubchak I."/>
            <person name="Gentemann C."/>
            <person name="Eikrem W."/>
            <person name="Gready J.E."/>
            <person name="John U."/>
            <person name="Lanier W."/>
            <person name="Lindquist E.A."/>
            <person name="Lucas S."/>
            <person name="Mayer K.F."/>
            <person name="Moreau H."/>
            <person name="Not F."/>
            <person name="Otillar R."/>
            <person name="Panaud O."/>
            <person name="Pangilinan J."/>
            <person name="Paulsen I."/>
            <person name="Piegu B."/>
            <person name="Poliakov A."/>
            <person name="Robbens S."/>
            <person name="Schmutz J."/>
            <person name="Toulza E."/>
            <person name="Wyss T."/>
            <person name="Zelensky A."/>
            <person name="Zhou K."/>
            <person name="Armbrust E.V."/>
            <person name="Bhattacharya D."/>
            <person name="Goodenough U.W."/>
            <person name="Van de Peer Y."/>
            <person name="Grigoriev I.V."/>
        </authorList>
    </citation>
    <scope>NUCLEOTIDE SEQUENCE [LARGE SCALE GENOMIC DNA]</scope>
    <source>
        <strain evidence="18">RCC299 / NOUM17</strain>
    </source>
</reference>
<dbReference type="Pfam" id="PF02887">
    <property type="entry name" value="PK_C"/>
    <property type="match status" value="4"/>
</dbReference>
<dbReference type="eggNOG" id="KOG2323">
    <property type="taxonomic scope" value="Eukaryota"/>
</dbReference>
<evidence type="ECO:0000256" key="6">
    <source>
        <dbReference type="ARBA" id="ARBA00022723"/>
    </source>
</evidence>
<evidence type="ECO:0000256" key="14">
    <source>
        <dbReference type="RuleBase" id="RU000504"/>
    </source>
</evidence>
<dbReference type="InterPro" id="IPR015813">
    <property type="entry name" value="Pyrv/PenolPyrv_kinase-like_dom"/>
</dbReference>
<keyword evidence="5 14" id="KW-0808">Transferase</keyword>
<keyword evidence="8 14" id="KW-0418">Kinase</keyword>
<dbReference type="InterPro" id="IPR018209">
    <property type="entry name" value="Pyrv_Knase_AS"/>
</dbReference>
<name>C1E8P1_MICCC</name>
<keyword evidence="18" id="KW-1185">Reference proteome</keyword>
<feature type="domain" description="Pyruvate kinase C-terminal" evidence="16">
    <location>
        <begin position="2079"/>
        <end position="2185"/>
    </location>
</feature>
<dbReference type="InterPro" id="IPR001697">
    <property type="entry name" value="Pyr_Knase"/>
</dbReference>
<accession>C1E8P1</accession>
<dbReference type="SUPFAM" id="SSF50800">
    <property type="entry name" value="PK beta-barrel domain-like"/>
    <property type="match status" value="4"/>
</dbReference>
<dbReference type="STRING" id="296587.C1E8P1"/>
<sequence>MACGTATGAGMGPPAVRPPMPKFSFVDPDDFDESRFWTPEYVPESVMPPTRGVAQNTLTVRSTSISPAMIMEDQPMMRKTKIVCTMGPKCWDEESMGKLIDAGMGVARFNFSHGSHEGHQEVLDRFRKVCEEKKAHCAVLLDTKGPEIRTAMLKDHQPIELEAGQDIIVYAAGPDEYTEWEGYKTPEETKIGCSYAKLCQSVKPGNRLLFADGSVVIEVVEILDEKNLKGKVINSKKLGERKNGNLPGVKVELDVLQEKDIEDIKEFACVNKMDYVAVSFVQTGDDVQMVRKLLDENGGENIQIISKIENEEGMRNFDDILKYTDGVMVARGDLGMEIPSEKVALAQKMMITKCNIAGKFCICATQMLESMCDNPLPTRAEMTDVANAVFDGCDCTMLSGETANGAFPEKAVATMAAIATNAELGVDYWAQYQFLHRSNAYTHKVGGLEASLSQVAFSAVCFSADKDGDGVIDATEGTAIVLLDETGKAADLITKYRPPCPIFVCTTSKSVLAHTNTRFGQIPCQLDGVPEVANSVLKAWEIAKERDIPFEGRRVILVASPDGFAVQNSAVATVVSVKDGVSTPEPTEAMLTTYVDPGVLNPVLSLRSSRIGLDLILNPTHSFRKTKIVCTLGPKCWSEDGIKSLLRAGLGVARFNFSHGTHEDHQQVLDRFRKACEEEGEAMKKEKGLDYTHHWGCLLDTKGPEIRTAMLKDHQPIELEAGQPITIEAVGDKYVEFEGYKTEEETRIGLSYAKLCQSVKPGNNILIADGSISIRVDSIESDTVLKGTVLNSKKLGERKNCNLPGVKVDIPVLTEKDINDVQNFCCKNKMDFVAASFVQTGEDVQLIRKILDEAGGHKVKIISKIENGAGMENFDDILKYTDGVMVARGDLGMEIPSEKVALAQKMMITKCNIAGKFCICATQMLESMCDNPLPTRAEMLDVANAVFDGCDCTMLSGETANGANPAVAVATMAAIAANAEVGCDGDMTYKNVWNNTPKPVTALEAVASSAVKACLDMGACAMVVFAQTMLPAALLSKYKPPVPIVVVTTNHRVAAQCNVVSSLVPMYLPEMGTSDETLPMVLNTIRKLGIAALETGDLESDQVVIMESIGTNPMIGIDWEDRTPIFKVKVVGDELASLIKPTGYEGDHTISFCSTKIGLENIVTTGDTVRKTKIVCTMGPKCWDEESMSKLIDAGMGVARFNFSHGDHEGHGEVLHRLRTVIKKKGSNTAVLLDTKGPEVRTAMLKDHQPIELEAGQDIIVYAAGPEEYLTWEGYKTPEETKIGCSYAKLCQSVKPGNRLLFADGSVVIEVVEILDEKNLKGKVLNSKKLGERKNGNLPGVKVELDVLQPKDIEDIKNFACPNQMDYIAVSFVQTGDDVQMVRKLLDENGGENIQIISKIENEEGMRNFDDILKYTDGVMVARGDLGMEIPSEKVALAQKMMITKCNIAGKFCICATQMLESMCDNPLPTRAEMLDVANAVLDGADATMLSGETANGAFPEKAVATMAAIAANAEEGVDRCQIYNFIRDFTPMPVGSIEAVVSCAAKTAVDLGAALGCIVVFSELGFRANLASKYRPAVPIVVVTSLDHVARHTNTAYGQYAFKIPEPADPETETYWTARALLFALEHNLCHPGAKVVIIGGVAGATNTVNSIPSYRILDAPGIYKRKVAQHAVPGSEFAQFAVQKDHKTVSLRATAISLEEVFSPEAPKRKTKIVCTMGPACWDEESVGQLLDAGMSVARFNFSHGDHEGHQQVLDRVRKVIAEKGANCACLLDTKGPEIRTAMLRDHQPIELEAGQPITIEAVGDKYVEFEGYKTEEETRIGLSYAKLCQSVKPGNNILIADGSISIRVNHIESDTVLKGTVLNSKKLGERKNCNLPGVKVDIPVLTEKDINDVQNFCCKNKMDFVAASFVQTGEDVQLIRKILDEAGGQSVKIISKIENEEGIANFDDILKYTDGVMVARGDLGMEIPSEKVPLAQKMLITKSNVAGRFVICATQMLESMCTNPLPTRAEMTDVANAVFDGADATMLSGETANGANPAVAVATMAAISANAELAHTSQAAISFIRDHTQRPFTTLESAAASAAGGALDCDAELIVVVTGAGAASRAMSKYRPSCPVLVVTADEAVGRQTGAIFAQFPMVVDDLSPGKFAWDKESPAIVKAKEMGLYSGNGSNIVVLAGPGGGDADKCPLVSFLE</sequence>
<keyword evidence="6" id="KW-0479">Metal-binding</keyword>
<dbReference type="Gene3D" id="2.40.33.10">
    <property type="entry name" value="PK beta-barrel domain-like"/>
    <property type="match status" value="4"/>
</dbReference>
<keyword evidence="11 14" id="KW-0324">Glycolysis</keyword>
<feature type="domain" description="Pyruvate kinase C-terminal" evidence="16">
    <location>
        <begin position="1004"/>
        <end position="1106"/>
    </location>
</feature>
<dbReference type="GO" id="GO:0005524">
    <property type="term" value="F:ATP binding"/>
    <property type="evidence" value="ECO:0007669"/>
    <property type="project" value="UniProtKB-KW"/>
</dbReference>
<comment type="catalytic activity">
    <reaction evidence="13 14">
        <text>pyruvate + ATP = phosphoenolpyruvate + ADP + H(+)</text>
        <dbReference type="Rhea" id="RHEA:18157"/>
        <dbReference type="ChEBI" id="CHEBI:15361"/>
        <dbReference type="ChEBI" id="CHEBI:15378"/>
        <dbReference type="ChEBI" id="CHEBI:30616"/>
        <dbReference type="ChEBI" id="CHEBI:58702"/>
        <dbReference type="ChEBI" id="CHEBI:456216"/>
        <dbReference type="EC" id="2.7.1.40"/>
    </reaction>
</comment>
<dbReference type="SUPFAM" id="SSF52935">
    <property type="entry name" value="PK C-terminal domain-like"/>
    <property type="match status" value="4"/>
</dbReference>
<feature type="domain" description="Pyruvate kinase barrel" evidence="15">
    <location>
        <begin position="1170"/>
        <end position="1504"/>
    </location>
</feature>
<feature type="domain" description="Pyruvate kinase C-terminal" evidence="16">
    <location>
        <begin position="478"/>
        <end position="560"/>
    </location>
</feature>
<dbReference type="InterPro" id="IPR011037">
    <property type="entry name" value="Pyrv_Knase-like_insert_dom_sf"/>
</dbReference>
<dbReference type="SUPFAM" id="SSF51621">
    <property type="entry name" value="Phosphoenolpyruvate/pyruvate domain"/>
    <property type="match status" value="4"/>
</dbReference>
<dbReference type="PROSITE" id="PS00110">
    <property type="entry name" value="PYRUVATE_KINASE"/>
    <property type="match status" value="3"/>
</dbReference>
<dbReference type="GeneID" id="8244217"/>
<keyword evidence="7" id="KW-0547">Nucleotide-binding</keyword>
<evidence type="ECO:0000256" key="9">
    <source>
        <dbReference type="ARBA" id="ARBA00022840"/>
    </source>
</evidence>
<dbReference type="GO" id="GO:0030955">
    <property type="term" value="F:potassium ion binding"/>
    <property type="evidence" value="ECO:0007669"/>
    <property type="project" value="InterPro"/>
</dbReference>
<dbReference type="NCBIfam" id="TIGR01064">
    <property type="entry name" value="pyruv_kin"/>
    <property type="match status" value="4"/>
</dbReference>
<feature type="domain" description="Pyruvate kinase barrel" evidence="15">
    <location>
        <begin position="1711"/>
        <end position="2044"/>
    </location>
</feature>
<dbReference type="Pfam" id="PF00224">
    <property type="entry name" value="PK"/>
    <property type="match status" value="4"/>
</dbReference>
<evidence type="ECO:0000256" key="8">
    <source>
        <dbReference type="ARBA" id="ARBA00022777"/>
    </source>
</evidence>
<feature type="domain" description="Pyruvate kinase C-terminal" evidence="16">
    <location>
        <begin position="1539"/>
        <end position="1650"/>
    </location>
</feature>
<evidence type="ECO:0000256" key="3">
    <source>
        <dbReference type="ARBA" id="ARBA00008663"/>
    </source>
</evidence>
<evidence type="ECO:0000313" key="18">
    <source>
        <dbReference type="Proteomes" id="UP000002009"/>
    </source>
</evidence>
<comment type="pathway">
    <text evidence="2 14">Carbohydrate degradation; glycolysis; pyruvate from D-glyceraldehyde 3-phosphate: step 5/5.</text>
</comment>
<dbReference type="GO" id="GO:0016301">
    <property type="term" value="F:kinase activity"/>
    <property type="evidence" value="ECO:0007669"/>
    <property type="project" value="UniProtKB-KW"/>
</dbReference>
<dbReference type="FunFam" id="2.40.33.10:FF:000001">
    <property type="entry name" value="Pyruvate kinase"/>
    <property type="match status" value="3"/>
</dbReference>
<dbReference type="InParanoid" id="C1E8P1"/>
<evidence type="ECO:0000259" key="16">
    <source>
        <dbReference type="Pfam" id="PF02887"/>
    </source>
</evidence>
<dbReference type="PRINTS" id="PR01050">
    <property type="entry name" value="PYRUVTKNASE"/>
</dbReference>
<feature type="domain" description="Pyruvate kinase barrel" evidence="15">
    <location>
        <begin position="77"/>
        <end position="412"/>
    </location>
</feature>
<evidence type="ECO:0000256" key="11">
    <source>
        <dbReference type="ARBA" id="ARBA00023152"/>
    </source>
</evidence>
<keyword evidence="9" id="KW-0067">ATP-binding</keyword>
<evidence type="ECO:0000256" key="2">
    <source>
        <dbReference type="ARBA" id="ARBA00004997"/>
    </source>
</evidence>
<evidence type="ECO:0000313" key="17">
    <source>
        <dbReference type="EMBL" id="ACO64546.1"/>
    </source>
</evidence>
<dbReference type="InterPro" id="IPR015795">
    <property type="entry name" value="Pyrv_Knase_C"/>
</dbReference>
<evidence type="ECO:0000259" key="15">
    <source>
        <dbReference type="Pfam" id="PF00224"/>
    </source>
</evidence>
<dbReference type="RefSeq" id="XP_002503288.1">
    <property type="nucleotide sequence ID" value="XM_002503242.1"/>
</dbReference>
<dbReference type="InterPro" id="IPR040442">
    <property type="entry name" value="Pyrv_kinase-like_dom_sf"/>
</dbReference>
<evidence type="ECO:0000256" key="5">
    <source>
        <dbReference type="ARBA" id="ARBA00022679"/>
    </source>
</evidence>
<dbReference type="PANTHER" id="PTHR11817">
    <property type="entry name" value="PYRUVATE KINASE"/>
    <property type="match status" value="1"/>
</dbReference>
<protein>
    <recommendedName>
        <fullName evidence="4 14">Pyruvate kinase</fullName>
        <ecNumber evidence="4 14">2.7.1.40</ecNumber>
    </recommendedName>
</protein>
<keyword evidence="10 14" id="KW-0460">Magnesium</keyword>
<evidence type="ECO:0000256" key="12">
    <source>
        <dbReference type="ARBA" id="ARBA00023317"/>
    </source>
</evidence>
<comment type="cofactor">
    <cofactor evidence="1">
        <name>K(+)</name>
        <dbReference type="ChEBI" id="CHEBI:29103"/>
    </cofactor>
</comment>
<keyword evidence="12 17" id="KW-0670">Pyruvate</keyword>
<dbReference type="KEGG" id="mis:MICPUN_59445"/>
<evidence type="ECO:0000256" key="7">
    <source>
        <dbReference type="ARBA" id="ARBA00022741"/>
    </source>
</evidence>
<evidence type="ECO:0000256" key="4">
    <source>
        <dbReference type="ARBA" id="ARBA00012142"/>
    </source>
</evidence>